<dbReference type="PROSITE" id="PS00028">
    <property type="entry name" value="ZINC_FINGER_C2H2_1"/>
    <property type="match status" value="2"/>
</dbReference>
<dbReference type="AlphaFoldDB" id="A0AAW0NLV5"/>
<feature type="region of interest" description="Disordered" evidence="11">
    <location>
        <begin position="473"/>
        <end position="610"/>
    </location>
</feature>
<feature type="compositionally biased region" description="Basic residues" evidence="11">
    <location>
        <begin position="601"/>
        <end position="610"/>
    </location>
</feature>
<evidence type="ECO:0000256" key="8">
    <source>
        <dbReference type="ARBA" id="ARBA00023163"/>
    </source>
</evidence>
<feature type="compositionally biased region" description="Low complexity" evidence="11">
    <location>
        <begin position="499"/>
        <end position="508"/>
    </location>
</feature>
<dbReference type="PANTHER" id="PTHR45944:SF1">
    <property type="entry name" value="TRANSCRIPTION FACTOR HIVEP2"/>
    <property type="match status" value="1"/>
</dbReference>
<dbReference type="GO" id="GO:0000981">
    <property type="term" value="F:DNA-binding transcription factor activity, RNA polymerase II-specific"/>
    <property type="evidence" value="ECO:0007669"/>
    <property type="project" value="TreeGrafter"/>
</dbReference>
<feature type="domain" description="C2H2-type" evidence="12">
    <location>
        <begin position="239"/>
        <end position="263"/>
    </location>
</feature>
<keyword evidence="6" id="KW-0862">Zinc</keyword>
<evidence type="ECO:0000313" key="13">
    <source>
        <dbReference type="EMBL" id="KAK7904216.1"/>
    </source>
</evidence>
<dbReference type="FunFam" id="3.30.160.60:FF:000594">
    <property type="entry name" value="Transcription factor HIVEP2"/>
    <property type="match status" value="1"/>
</dbReference>
<evidence type="ECO:0000256" key="4">
    <source>
        <dbReference type="ARBA" id="ARBA00022737"/>
    </source>
</evidence>
<feature type="compositionally biased region" description="Acidic residues" evidence="11">
    <location>
        <begin position="302"/>
        <end position="326"/>
    </location>
</feature>
<evidence type="ECO:0000256" key="9">
    <source>
        <dbReference type="ARBA" id="ARBA00023242"/>
    </source>
</evidence>
<feature type="region of interest" description="Disordered" evidence="11">
    <location>
        <begin position="284"/>
        <end position="372"/>
    </location>
</feature>
<protein>
    <recommendedName>
        <fullName evidence="12">C2H2-type domain-containing protein</fullName>
    </recommendedName>
</protein>
<organism evidence="13 14">
    <name type="scientific">Mugilogobius chulae</name>
    <name type="common">yellowstripe goby</name>
    <dbReference type="NCBI Taxonomy" id="88201"/>
    <lineage>
        <taxon>Eukaryota</taxon>
        <taxon>Metazoa</taxon>
        <taxon>Chordata</taxon>
        <taxon>Craniata</taxon>
        <taxon>Vertebrata</taxon>
        <taxon>Euteleostomi</taxon>
        <taxon>Actinopterygii</taxon>
        <taxon>Neopterygii</taxon>
        <taxon>Teleostei</taxon>
        <taxon>Neoteleostei</taxon>
        <taxon>Acanthomorphata</taxon>
        <taxon>Gobiaria</taxon>
        <taxon>Gobiiformes</taxon>
        <taxon>Gobioidei</taxon>
        <taxon>Gobiidae</taxon>
        <taxon>Gobionellinae</taxon>
        <taxon>Mugilogobius</taxon>
    </lineage>
</organism>
<keyword evidence="4" id="KW-0677">Repeat</keyword>
<sequence>MDSTAMDVNVAPTGEANLEAKRFAMEVVASCNHCRRYDYRQRACKNLTPIPESSHHDGRKLVLPKLHQTELRPKYRTSVSVGLRAVVCQLSQPEPVGLKHRHGSGSAPVQAEGRSRHLQRSPDVSAWSGEARVLSAAVETHRGAAAEETGASRHRGQRLREEAKDVRPKAGKDEWKEAPGQSAPTRIKIFEGGYKSNEDYVYVRGRGRGKYICEECGIRCKKPSMLKKHIRTHTDVRPYVCKVCNFAFKTKGNLTKHMKSKAHMKKCLELGVSVSVDDAEIQEQVDDVPKSEASAAKHQFSDAEDSEGAEEEELDEEEEEEEDYDGDSTPKLRSRSTSPQPSAPSSSSPITSLPGAVPKRCSYPPPRPTMTPSRCCLRTRASCLIRTPPASSLRAGSLRSGNPLRPGCATRRRAERCPPRSLHSSMGRFFSFSAQARVAQLQPVQHLSPGVVERPLSPGSEVGKRGRQRVVLRAVSPRRGSHPHKGEKTRQQAKVEMSQQHQQQQQQHGAHDMDMDQKPSVVLSPSARPNLLSHLPLHSQHTQPSLLPARPVGGVQVPPSSPPAPATPGRCPETCPRPLRRAARPGRSRTGPRGTSWRGTVGRRRTCRPV</sequence>
<keyword evidence="14" id="KW-1185">Reference proteome</keyword>
<keyword evidence="7" id="KW-0805">Transcription regulation</keyword>
<proteinExistence type="predicted"/>
<evidence type="ECO:0000256" key="6">
    <source>
        <dbReference type="ARBA" id="ARBA00022833"/>
    </source>
</evidence>
<keyword evidence="8" id="KW-0804">Transcription</keyword>
<keyword evidence="5 10" id="KW-0863">Zinc-finger</keyword>
<dbReference type="InterPro" id="IPR051969">
    <property type="entry name" value="Zinc-finger_DNA-bd_regulators"/>
</dbReference>
<feature type="compositionally biased region" description="Basic residues" evidence="11">
    <location>
        <begin position="578"/>
        <end position="587"/>
    </location>
</feature>
<feature type="compositionally biased region" description="Basic and acidic residues" evidence="11">
    <location>
        <begin position="158"/>
        <end position="177"/>
    </location>
</feature>
<evidence type="ECO:0000259" key="12">
    <source>
        <dbReference type="PROSITE" id="PS50157"/>
    </source>
</evidence>
<dbReference type="InterPro" id="IPR013087">
    <property type="entry name" value="Znf_C2H2_type"/>
</dbReference>
<evidence type="ECO:0000256" key="1">
    <source>
        <dbReference type="ARBA" id="ARBA00004123"/>
    </source>
</evidence>
<comment type="caution">
    <text evidence="13">The sequence shown here is derived from an EMBL/GenBank/DDBJ whole genome shotgun (WGS) entry which is preliminary data.</text>
</comment>
<dbReference type="SUPFAM" id="SSF57667">
    <property type="entry name" value="beta-beta-alpha zinc fingers"/>
    <property type="match status" value="1"/>
</dbReference>
<evidence type="ECO:0000256" key="5">
    <source>
        <dbReference type="ARBA" id="ARBA00022771"/>
    </source>
</evidence>
<keyword evidence="9" id="KW-0539">Nucleus</keyword>
<evidence type="ECO:0000256" key="11">
    <source>
        <dbReference type="SAM" id="MobiDB-lite"/>
    </source>
</evidence>
<dbReference type="PROSITE" id="PS50157">
    <property type="entry name" value="ZINC_FINGER_C2H2_2"/>
    <property type="match status" value="2"/>
</dbReference>
<evidence type="ECO:0000256" key="2">
    <source>
        <dbReference type="ARBA" id="ARBA00022553"/>
    </source>
</evidence>
<evidence type="ECO:0000256" key="10">
    <source>
        <dbReference type="PROSITE-ProRule" id="PRU00042"/>
    </source>
</evidence>
<dbReference type="Gene3D" id="3.30.160.60">
    <property type="entry name" value="Classic Zinc Finger"/>
    <property type="match status" value="2"/>
</dbReference>
<dbReference type="GO" id="GO:0008270">
    <property type="term" value="F:zinc ion binding"/>
    <property type="evidence" value="ECO:0007669"/>
    <property type="project" value="UniProtKB-KW"/>
</dbReference>
<dbReference type="GO" id="GO:0005634">
    <property type="term" value="C:nucleus"/>
    <property type="evidence" value="ECO:0007669"/>
    <property type="project" value="UniProtKB-SubCell"/>
</dbReference>
<keyword evidence="2" id="KW-0597">Phosphoprotein</keyword>
<keyword evidence="3" id="KW-0479">Metal-binding</keyword>
<dbReference type="SMART" id="SM00355">
    <property type="entry name" value="ZnF_C2H2"/>
    <property type="match status" value="2"/>
</dbReference>
<dbReference type="PANTHER" id="PTHR45944">
    <property type="entry name" value="SCHNURRI, ISOFORM F"/>
    <property type="match status" value="1"/>
</dbReference>
<dbReference type="Pfam" id="PF00096">
    <property type="entry name" value="zf-C2H2"/>
    <property type="match status" value="2"/>
</dbReference>
<dbReference type="GO" id="GO:0000978">
    <property type="term" value="F:RNA polymerase II cis-regulatory region sequence-specific DNA binding"/>
    <property type="evidence" value="ECO:0007669"/>
    <property type="project" value="TreeGrafter"/>
</dbReference>
<evidence type="ECO:0000256" key="7">
    <source>
        <dbReference type="ARBA" id="ARBA00023015"/>
    </source>
</evidence>
<dbReference type="FunFam" id="3.30.160.60:FF:000033">
    <property type="entry name" value="Immunodeficiency virus type I enhancer binding protein 1"/>
    <property type="match status" value="1"/>
</dbReference>
<evidence type="ECO:0000313" key="14">
    <source>
        <dbReference type="Proteomes" id="UP001460270"/>
    </source>
</evidence>
<gene>
    <name evidence="13" type="ORF">WMY93_016823</name>
</gene>
<feature type="compositionally biased region" description="Low complexity" evidence="11">
    <location>
        <begin position="335"/>
        <end position="354"/>
    </location>
</feature>
<name>A0AAW0NLV5_9GOBI</name>
<feature type="region of interest" description="Disordered" evidence="11">
    <location>
        <begin position="97"/>
        <end position="180"/>
    </location>
</feature>
<feature type="region of interest" description="Disordered" evidence="11">
    <location>
        <begin position="391"/>
        <end position="420"/>
    </location>
</feature>
<reference evidence="14" key="1">
    <citation type="submission" date="2024-04" db="EMBL/GenBank/DDBJ databases">
        <title>Salinicola lusitanus LLJ914,a marine bacterium isolated from the Okinawa Trough.</title>
        <authorList>
            <person name="Li J."/>
        </authorList>
    </citation>
    <scope>NUCLEOTIDE SEQUENCE [LARGE SCALE GENOMIC DNA]</scope>
</reference>
<dbReference type="InterPro" id="IPR036236">
    <property type="entry name" value="Znf_C2H2_sf"/>
</dbReference>
<accession>A0AAW0NLV5</accession>
<dbReference type="Proteomes" id="UP001460270">
    <property type="component" value="Unassembled WGS sequence"/>
</dbReference>
<feature type="compositionally biased region" description="Low complexity" evidence="11">
    <location>
        <begin position="588"/>
        <end position="600"/>
    </location>
</feature>
<feature type="domain" description="C2H2-type" evidence="12">
    <location>
        <begin position="211"/>
        <end position="238"/>
    </location>
</feature>
<comment type="subcellular location">
    <subcellularLocation>
        <location evidence="1">Nucleus</location>
    </subcellularLocation>
</comment>
<evidence type="ECO:0000256" key="3">
    <source>
        <dbReference type="ARBA" id="ARBA00022723"/>
    </source>
</evidence>
<dbReference type="EMBL" id="JBBPFD010000012">
    <property type="protein sequence ID" value="KAK7904216.1"/>
    <property type="molecule type" value="Genomic_DNA"/>
</dbReference>